<name>A0AAN8WDQ4_HALRR</name>
<protein>
    <submittedName>
        <fullName evidence="1">Uncharacterized protein</fullName>
    </submittedName>
</protein>
<keyword evidence="2" id="KW-1185">Reference proteome</keyword>
<reference evidence="1 2" key="1">
    <citation type="submission" date="2023-11" db="EMBL/GenBank/DDBJ databases">
        <title>Halocaridina rubra genome assembly.</title>
        <authorList>
            <person name="Smith C."/>
        </authorList>
    </citation>
    <scope>NUCLEOTIDE SEQUENCE [LARGE SCALE GENOMIC DNA]</scope>
    <source>
        <strain evidence="1">EP-1</strain>
        <tissue evidence="1">Whole</tissue>
    </source>
</reference>
<proteinExistence type="predicted"/>
<sequence>QKELANSVISYECENRRHSNCKAKVKVCGNDVVGQVIDHTQAADTKDNEALQRDV</sequence>
<accession>A0AAN8WDQ4</accession>
<dbReference type="Proteomes" id="UP001381693">
    <property type="component" value="Unassembled WGS sequence"/>
</dbReference>
<dbReference type="AlphaFoldDB" id="A0AAN8WDQ4"/>
<evidence type="ECO:0000313" key="2">
    <source>
        <dbReference type="Proteomes" id="UP001381693"/>
    </source>
</evidence>
<dbReference type="EMBL" id="JAXCGZ010021216">
    <property type="protein sequence ID" value="KAK7056561.1"/>
    <property type="molecule type" value="Genomic_DNA"/>
</dbReference>
<gene>
    <name evidence="1" type="ORF">SK128_004257</name>
</gene>
<evidence type="ECO:0000313" key="1">
    <source>
        <dbReference type="EMBL" id="KAK7056561.1"/>
    </source>
</evidence>
<organism evidence="1 2">
    <name type="scientific">Halocaridina rubra</name>
    <name type="common">Hawaiian red shrimp</name>
    <dbReference type="NCBI Taxonomy" id="373956"/>
    <lineage>
        <taxon>Eukaryota</taxon>
        <taxon>Metazoa</taxon>
        <taxon>Ecdysozoa</taxon>
        <taxon>Arthropoda</taxon>
        <taxon>Crustacea</taxon>
        <taxon>Multicrustacea</taxon>
        <taxon>Malacostraca</taxon>
        <taxon>Eumalacostraca</taxon>
        <taxon>Eucarida</taxon>
        <taxon>Decapoda</taxon>
        <taxon>Pleocyemata</taxon>
        <taxon>Caridea</taxon>
        <taxon>Atyoidea</taxon>
        <taxon>Atyidae</taxon>
        <taxon>Halocaridina</taxon>
    </lineage>
</organism>
<comment type="caution">
    <text evidence="1">The sequence shown here is derived from an EMBL/GenBank/DDBJ whole genome shotgun (WGS) entry which is preliminary data.</text>
</comment>
<feature type="non-terminal residue" evidence="1">
    <location>
        <position position="1"/>
    </location>
</feature>